<evidence type="ECO:0000259" key="2">
    <source>
        <dbReference type="Pfam" id="PF00266"/>
    </source>
</evidence>
<dbReference type="Proteomes" id="UP001209713">
    <property type="component" value="Unassembled WGS sequence"/>
</dbReference>
<dbReference type="PANTHER" id="PTHR43586">
    <property type="entry name" value="CYSTEINE DESULFURASE"/>
    <property type="match status" value="1"/>
</dbReference>
<dbReference type="NCBIfam" id="TIGR01976">
    <property type="entry name" value="am_tr_V_VC1184"/>
    <property type="match status" value="1"/>
</dbReference>
<dbReference type="InterPro" id="IPR011340">
    <property type="entry name" value="Cys_dSase-rel"/>
</dbReference>
<reference evidence="3 4" key="1">
    <citation type="submission" date="2022-10" db="EMBL/GenBank/DDBJ databases">
        <title>Marinomonas transparenta sp. nov. and Marinomonas sargassi sp. nov., isolated from marine alga (Sargassum natans (L.) Gaillon).</title>
        <authorList>
            <person name="Wang Y."/>
        </authorList>
    </citation>
    <scope>NUCLEOTIDE SEQUENCE [LARGE SCALE GENOMIC DNA]</scope>
    <source>
        <strain evidence="3 4">C2222</strain>
    </source>
</reference>
<evidence type="ECO:0000313" key="3">
    <source>
        <dbReference type="EMBL" id="MCV2402513.1"/>
    </source>
</evidence>
<dbReference type="Pfam" id="PF00266">
    <property type="entry name" value="Aminotran_5"/>
    <property type="match status" value="1"/>
</dbReference>
<keyword evidence="4" id="KW-1185">Reference proteome</keyword>
<dbReference type="InterPro" id="IPR015424">
    <property type="entry name" value="PyrdxlP-dep_Trfase"/>
</dbReference>
<dbReference type="InterPro" id="IPR015421">
    <property type="entry name" value="PyrdxlP-dep_Trfase_major"/>
</dbReference>
<gene>
    <name evidence="3" type="ORF">OFY17_06360</name>
</gene>
<proteinExistence type="predicted"/>
<comment type="caution">
    <text evidence="3">The sequence shown here is derived from an EMBL/GenBank/DDBJ whole genome shotgun (WGS) entry which is preliminary data.</text>
</comment>
<evidence type="ECO:0000313" key="4">
    <source>
        <dbReference type="Proteomes" id="UP001209713"/>
    </source>
</evidence>
<dbReference type="Gene3D" id="3.40.640.10">
    <property type="entry name" value="Type I PLP-dependent aspartate aminotransferase-like (Major domain)"/>
    <property type="match status" value="1"/>
</dbReference>
<dbReference type="InterPro" id="IPR000192">
    <property type="entry name" value="Aminotrans_V_dom"/>
</dbReference>
<dbReference type="InterPro" id="IPR015422">
    <property type="entry name" value="PyrdxlP-dep_Trfase_small"/>
</dbReference>
<dbReference type="PANTHER" id="PTHR43586:SF21">
    <property type="entry name" value="PYRIDOXAL PHOSPHATE (PLP)-DEPENDENT ASPARTATE AMINOTRANSFERASE SUPERFAMILY"/>
    <property type="match status" value="1"/>
</dbReference>
<dbReference type="SUPFAM" id="SSF53383">
    <property type="entry name" value="PLP-dependent transferases"/>
    <property type="match status" value="1"/>
</dbReference>
<organism evidence="3 4">
    <name type="scientific">Marinomonas sargassi</name>
    <dbReference type="NCBI Taxonomy" id="2984494"/>
    <lineage>
        <taxon>Bacteria</taxon>
        <taxon>Pseudomonadati</taxon>
        <taxon>Pseudomonadota</taxon>
        <taxon>Gammaproteobacteria</taxon>
        <taxon>Oceanospirillales</taxon>
        <taxon>Oceanospirillaceae</taxon>
        <taxon>Marinomonas</taxon>
    </lineage>
</organism>
<accession>A0ABT2YRK2</accession>
<keyword evidence="1" id="KW-0663">Pyridoxal phosphate</keyword>
<feature type="domain" description="Aminotransferase class V" evidence="2">
    <location>
        <begin position="35"/>
        <end position="410"/>
    </location>
</feature>
<name>A0ABT2YRK2_9GAMM</name>
<sequence>MSSFSQHKPKLLEQINSIRQQFPALNTQDSESLPIFFDGPGGTQIPTSVIAAVGDYYRQGNSNLGGDFSVSRKTVDIVNTARDCVATLVGATSPSTIVFGANMTSLTLSFSRSIGQTWQAGDNIILSEADHGGNRSAWKRIAEERGVHVHYIPIIDKKCALDLKYFDTLINNKTRLVAVTAASNVSGTRTDLEHIIKAAKENGAISYIDAVHLLPHQRLNVTELDCDFLAGSVYKFFGPHVGFVYGKKQHLEGFKPYKVEPAPTFPPNCWETGTLNFEALAGTVAAIHYMASLGEGDSLDEQLDDAYQNIIRYEHHLAKMCLDKLIAMPEVTIYGVHNDSYHERTPTFALSFANHQPKEIAQALGEKNIFTWSGHLYADKLIDSLGLSDKGGILRIGLTHYNTEAEVDLFIETLESILNS</sequence>
<evidence type="ECO:0000256" key="1">
    <source>
        <dbReference type="ARBA" id="ARBA00022898"/>
    </source>
</evidence>
<dbReference type="Gene3D" id="3.90.1150.10">
    <property type="entry name" value="Aspartate Aminotransferase, domain 1"/>
    <property type="match status" value="1"/>
</dbReference>
<dbReference type="RefSeq" id="WP_263529893.1">
    <property type="nucleotide sequence ID" value="NZ_JAOVZB010000002.1"/>
</dbReference>
<dbReference type="EMBL" id="JAOVZB010000002">
    <property type="protein sequence ID" value="MCV2402513.1"/>
    <property type="molecule type" value="Genomic_DNA"/>
</dbReference>
<protein>
    <submittedName>
        <fullName evidence="3">Cysteine desulfurase-like protein</fullName>
    </submittedName>
</protein>